<reference evidence="4 5" key="1">
    <citation type="submission" date="2013-01" db="EMBL/GenBank/DDBJ databases">
        <authorList>
            <person name="Fiebig A."/>
            <person name="Goeker M."/>
            <person name="Klenk H.-P.P."/>
        </authorList>
    </citation>
    <scope>NUCLEOTIDE SEQUENCE [LARGE SCALE GENOMIC DNA]</scope>
    <source>
        <strain evidence="4 5">DSM 24838</strain>
    </source>
</reference>
<dbReference type="PATRIC" id="fig|1123501.6.peg.1360"/>
<evidence type="ECO:0000259" key="3">
    <source>
        <dbReference type="Pfam" id="PF22622"/>
    </source>
</evidence>
<dbReference type="GO" id="GO:0044594">
    <property type="term" value="F:17-beta-hydroxysteroid dehydrogenase (NAD+) activity"/>
    <property type="evidence" value="ECO:0007669"/>
    <property type="project" value="TreeGrafter"/>
</dbReference>
<keyword evidence="5" id="KW-1185">Reference proteome</keyword>
<evidence type="ECO:0000259" key="2">
    <source>
        <dbReference type="Pfam" id="PF01575"/>
    </source>
</evidence>
<evidence type="ECO:0000313" key="4">
    <source>
        <dbReference type="EMBL" id="KIQ70132.1"/>
    </source>
</evidence>
<dbReference type="InterPro" id="IPR002539">
    <property type="entry name" value="MaoC-like_dom"/>
</dbReference>
<dbReference type="EMBL" id="AONG01000007">
    <property type="protein sequence ID" value="KIQ70132.1"/>
    <property type="molecule type" value="Genomic_DNA"/>
</dbReference>
<gene>
    <name evidence="4" type="ORF">Wenmar_01276</name>
</gene>
<dbReference type="Pfam" id="PF22622">
    <property type="entry name" value="MFE-2_hydrat-2_N"/>
    <property type="match status" value="1"/>
</dbReference>
<accession>A0A0D0QCT9</accession>
<evidence type="ECO:0000256" key="1">
    <source>
        <dbReference type="SAM" id="MobiDB-lite"/>
    </source>
</evidence>
<dbReference type="PANTHER" id="PTHR13078:SF56">
    <property type="entry name" value="PEROXISOMAL MULTIFUNCTIONAL ENZYME TYPE 2"/>
    <property type="match status" value="1"/>
</dbReference>
<dbReference type="InterPro" id="IPR029069">
    <property type="entry name" value="HotDog_dom_sf"/>
</dbReference>
<evidence type="ECO:0000313" key="5">
    <source>
        <dbReference type="Proteomes" id="UP000035100"/>
    </source>
</evidence>
<dbReference type="Gene3D" id="3.10.129.10">
    <property type="entry name" value="Hotdog Thioesterase"/>
    <property type="match status" value="1"/>
</dbReference>
<sequence length="288" mass="31248">MPLDPERLAAYRIPVTTMEWSERDTMLYALGVGLGADPLDPRQLRFVWEEGLQALPTMAAILAAPHAWIRRADVGSSGRSVHAGIRLDLHAALPVAGRVRSLNTVAEVIDKGPGKAALVTTRREIVSDPDGQPLCTVLSTSMQRGDGGFGGQPEPAEPPRPMPDRAPDEVVEIPVLPQAGLMYRLSGDRNPLHVDPDTARRNGFDRPILHGLASFGMAGHAVLARLCDYDPLRLRSIAARFSKPVYPGDRLHIGLWRQADGPHRFRGWIPARGDAVVLDGGEAEVADD</sequence>
<dbReference type="STRING" id="1123501.Wenmar_01276"/>
<dbReference type="Pfam" id="PF01575">
    <property type="entry name" value="MaoC_dehydratas"/>
    <property type="match status" value="1"/>
</dbReference>
<proteinExistence type="predicted"/>
<dbReference type="PANTHER" id="PTHR13078">
    <property type="entry name" value="PEROXISOMAL MULTIFUNCTIONAL ENZYME TYPE 2-RELATED"/>
    <property type="match status" value="1"/>
</dbReference>
<dbReference type="GO" id="GO:0004300">
    <property type="term" value="F:enoyl-CoA hydratase activity"/>
    <property type="evidence" value="ECO:0007669"/>
    <property type="project" value="TreeGrafter"/>
</dbReference>
<dbReference type="eggNOG" id="COG2030">
    <property type="taxonomic scope" value="Bacteria"/>
</dbReference>
<name>A0A0D0QCT9_9RHOB</name>
<organism evidence="4 5">
    <name type="scientific">Wenxinia marina DSM 24838</name>
    <dbReference type="NCBI Taxonomy" id="1123501"/>
    <lineage>
        <taxon>Bacteria</taxon>
        <taxon>Pseudomonadati</taxon>
        <taxon>Pseudomonadota</taxon>
        <taxon>Alphaproteobacteria</taxon>
        <taxon>Rhodobacterales</taxon>
        <taxon>Roseobacteraceae</taxon>
        <taxon>Wenxinia</taxon>
    </lineage>
</organism>
<feature type="domain" description="MaoC-like" evidence="2">
    <location>
        <begin position="163"/>
        <end position="259"/>
    </location>
</feature>
<dbReference type="InterPro" id="IPR054357">
    <property type="entry name" value="MFE-2_N"/>
</dbReference>
<feature type="region of interest" description="Disordered" evidence="1">
    <location>
        <begin position="141"/>
        <end position="164"/>
    </location>
</feature>
<dbReference type="OrthoDB" id="5522043at2"/>
<dbReference type="RefSeq" id="WP_018303321.1">
    <property type="nucleotide sequence ID" value="NZ_KB902294.1"/>
</dbReference>
<dbReference type="GO" id="GO:0006635">
    <property type="term" value="P:fatty acid beta-oxidation"/>
    <property type="evidence" value="ECO:0007669"/>
    <property type="project" value="TreeGrafter"/>
</dbReference>
<comment type="caution">
    <text evidence="4">The sequence shown here is derived from an EMBL/GenBank/DDBJ whole genome shotgun (WGS) entry which is preliminary data.</text>
</comment>
<dbReference type="SUPFAM" id="SSF54637">
    <property type="entry name" value="Thioesterase/thiol ester dehydrase-isomerase"/>
    <property type="match status" value="2"/>
</dbReference>
<dbReference type="GO" id="GO:0003857">
    <property type="term" value="F:(3S)-3-hydroxyacyl-CoA dehydrogenase (NAD+) activity"/>
    <property type="evidence" value="ECO:0007669"/>
    <property type="project" value="TreeGrafter"/>
</dbReference>
<dbReference type="CDD" id="cd03448">
    <property type="entry name" value="HDE_HSD"/>
    <property type="match status" value="1"/>
</dbReference>
<feature type="domain" description="Peroxisomal multifunctional enzyme type 2-like N-terminal" evidence="3">
    <location>
        <begin position="19"/>
        <end position="145"/>
    </location>
</feature>
<dbReference type="AlphaFoldDB" id="A0A0D0QCT9"/>
<dbReference type="Proteomes" id="UP000035100">
    <property type="component" value="Unassembled WGS sequence"/>
</dbReference>
<protein>
    <submittedName>
        <fullName evidence="4">Acyl dehydratase</fullName>
    </submittedName>
</protein>